<sequence>MINSYIDQTNLKTDATQEDIIALCDQALQYKFKSVCVPPCYVRLAAAKLEHSETRVCTVVGFPLGYTDTKTKVFEATQAALDGALEIDVVININKLKQGDREYLIDELSSIKKAIKGRVLKVILETGVLSEEEKHLACEILNHVSPDYAKTSTGFAGKDKGATVEDVTLLRSLLNSEIRIKASGGIRNYADAKEMIKAGAQRIGTSAGVAIYDEYLVSDLDKQVKNDYIDTEMIDDDYSSDDYQMEESVEDYSYAPVAEPVVNEPTFEQPTNHFEEDRYDENTFLQLDELNETELEEYEMSADSSYSTKEETNEQTNDSSVESFDFHSTETVVSHSHEVIDEKENHPDETFEFNSTESVLDEISNSHDRDDDINDEDDNY</sequence>
<keyword evidence="9" id="KW-1185">Reference proteome</keyword>
<dbReference type="NCBIfam" id="TIGR00126">
    <property type="entry name" value="deoC"/>
    <property type="match status" value="1"/>
</dbReference>
<dbReference type="PANTHER" id="PTHR10889:SF1">
    <property type="entry name" value="DEOXYRIBOSE-PHOSPHATE ALDOLASE"/>
    <property type="match status" value="1"/>
</dbReference>
<protein>
    <recommendedName>
        <fullName evidence="6">Deoxyribose-phosphate aldolase</fullName>
        <shortName evidence="6">DERA</shortName>
        <ecNumber evidence="6">4.1.2.4</ecNumber>
    </recommendedName>
    <alternativeName>
        <fullName evidence="6">2-deoxy-D-ribose 5-phosphate aldolase</fullName>
    </alternativeName>
    <alternativeName>
        <fullName evidence="6">Phosphodeoxyriboaldolase</fullName>
        <shortName evidence="6">Deoxyriboaldolase</shortName>
    </alternativeName>
</protein>
<dbReference type="SMART" id="SM01133">
    <property type="entry name" value="DeoC"/>
    <property type="match status" value="1"/>
</dbReference>
<dbReference type="SUPFAM" id="SSF51569">
    <property type="entry name" value="Aldolase"/>
    <property type="match status" value="1"/>
</dbReference>
<keyword evidence="3 6" id="KW-0456">Lyase</keyword>
<evidence type="ECO:0000256" key="1">
    <source>
        <dbReference type="ARBA" id="ARBA00010936"/>
    </source>
</evidence>
<dbReference type="InterPro" id="IPR028581">
    <property type="entry name" value="DeoC_typeI"/>
</dbReference>
<evidence type="ECO:0000313" key="8">
    <source>
        <dbReference type="EMBL" id="MDQ0513780.1"/>
    </source>
</evidence>
<dbReference type="InterPro" id="IPR002915">
    <property type="entry name" value="DeoC/FbaB/LacD_aldolase"/>
</dbReference>
<evidence type="ECO:0000256" key="3">
    <source>
        <dbReference type="ARBA" id="ARBA00023239"/>
    </source>
</evidence>
<organism evidence="8 9">
    <name type="scientific">Mycoplasmoides fastidiosum</name>
    <dbReference type="NCBI Taxonomy" id="92758"/>
    <lineage>
        <taxon>Bacteria</taxon>
        <taxon>Bacillati</taxon>
        <taxon>Mycoplasmatota</taxon>
        <taxon>Mycoplasmoidales</taxon>
        <taxon>Mycoplasmoidaceae</taxon>
        <taxon>Mycoplasmoides</taxon>
    </lineage>
</organism>
<dbReference type="HAMAP" id="MF_00114">
    <property type="entry name" value="DeoC_type1"/>
    <property type="match status" value="1"/>
</dbReference>
<dbReference type="Pfam" id="PF01791">
    <property type="entry name" value="DeoC"/>
    <property type="match status" value="1"/>
</dbReference>
<comment type="caution">
    <text evidence="8">The sequence shown here is derived from an EMBL/GenBank/DDBJ whole genome shotgun (WGS) entry which is preliminary data.</text>
</comment>
<gene>
    <name evidence="6" type="primary">deoC</name>
    <name evidence="8" type="ORF">J2Z62_000218</name>
</gene>
<comment type="subcellular location">
    <subcellularLocation>
        <location evidence="6">Cytoplasm</location>
    </subcellularLocation>
</comment>
<dbReference type="Proteomes" id="UP001240643">
    <property type="component" value="Unassembled WGS sequence"/>
</dbReference>
<comment type="catalytic activity">
    <reaction evidence="5 6">
        <text>2-deoxy-D-ribose 5-phosphate = D-glyceraldehyde 3-phosphate + acetaldehyde</text>
        <dbReference type="Rhea" id="RHEA:12821"/>
        <dbReference type="ChEBI" id="CHEBI:15343"/>
        <dbReference type="ChEBI" id="CHEBI:59776"/>
        <dbReference type="ChEBI" id="CHEBI:62877"/>
        <dbReference type="EC" id="4.1.2.4"/>
    </reaction>
</comment>
<accession>A0ABU0LYV0</accession>
<feature type="active site" description="Schiff-base intermediate with acetaldehyde" evidence="6">
    <location>
        <position position="150"/>
    </location>
</feature>
<comment type="pathway">
    <text evidence="6">Carbohydrate degradation; 2-deoxy-D-ribose 1-phosphate degradation; D-glyceraldehyde 3-phosphate and acetaldehyde from 2-deoxy-alpha-D-ribose 1-phosphate: step 2/2.</text>
</comment>
<evidence type="ECO:0000256" key="5">
    <source>
        <dbReference type="ARBA" id="ARBA00048791"/>
    </source>
</evidence>
<dbReference type="RefSeq" id="WP_256547521.1">
    <property type="nucleotide sequence ID" value="NZ_CP101809.1"/>
</dbReference>
<feature type="compositionally biased region" description="Basic and acidic residues" evidence="7">
    <location>
        <begin position="335"/>
        <end position="349"/>
    </location>
</feature>
<dbReference type="Gene3D" id="3.20.20.70">
    <property type="entry name" value="Aldolase class I"/>
    <property type="match status" value="1"/>
</dbReference>
<feature type="active site" description="Proton donor/acceptor" evidence="6">
    <location>
        <position position="88"/>
    </location>
</feature>
<dbReference type="PANTHER" id="PTHR10889">
    <property type="entry name" value="DEOXYRIBOSE-PHOSPHATE ALDOLASE"/>
    <property type="match status" value="1"/>
</dbReference>
<dbReference type="CDD" id="cd00959">
    <property type="entry name" value="DeoC"/>
    <property type="match status" value="1"/>
</dbReference>
<dbReference type="InterPro" id="IPR011343">
    <property type="entry name" value="DeoC"/>
</dbReference>
<keyword evidence="4 6" id="KW-0704">Schiff base</keyword>
<name>A0ABU0LYV0_9BACT</name>
<keyword evidence="2 6" id="KW-0963">Cytoplasm</keyword>
<comment type="similarity">
    <text evidence="1 6">Belongs to the DeoC/FbaB aldolase family. DeoC type 1 subfamily.</text>
</comment>
<comment type="function">
    <text evidence="6">Catalyzes a reversible aldol reaction between acetaldehyde and D-glyceraldehyde 3-phosphate to generate 2-deoxy-D-ribose 5-phosphate.</text>
</comment>
<feature type="active site" description="Proton donor/acceptor" evidence="6">
    <location>
        <position position="181"/>
    </location>
</feature>
<evidence type="ECO:0000256" key="7">
    <source>
        <dbReference type="SAM" id="MobiDB-lite"/>
    </source>
</evidence>
<dbReference type="InterPro" id="IPR013785">
    <property type="entry name" value="Aldolase_TIM"/>
</dbReference>
<evidence type="ECO:0000313" key="9">
    <source>
        <dbReference type="Proteomes" id="UP001240643"/>
    </source>
</evidence>
<evidence type="ECO:0000256" key="4">
    <source>
        <dbReference type="ARBA" id="ARBA00023270"/>
    </source>
</evidence>
<evidence type="ECO:0000256" key="6">
    <source>
        <dbReference type="HAMAP-Rule" id="MF_00114"/>
    </source>
</evidence>
<dbReference type="EC" id="4.1.2.4" evidence="6"/>
<evidence type="ECO:0000256" key="2">
    <source>
        <dbReference type="ARBA" id="ARBA00022490"/>
    </source>
</evidence>
<feature type="region of interest" description="Disordered" evidence="7">
    <location>
        <begin position="296"/>
        <end position="380"/>
    </location>
</feature>
<dbReference type="EMBL" id="JAUSWO010000001">
    <property type="protein sequence ID" value="MDQ0513780.1"/>
    <property type="molecule type" value="Genomic_DNA"/>
</dbReference>
<proteinExistence type="inferred from homology"/>
<feature type="compositionally biased region" description="Acidic residues" evidence="7">
    <location>
        <begin position="371"/>
        <end position="380"/>
    </location>
</feature>
<reference evidence="8" key="1">
    <citation type="submission" date="2023-07" db="EMBL/GenBank/DDBJ databases">
        <title>Genomic Encyclopedia of Type Strains, Phase IV (KMG-IV): sequencing the most valuable type-strain genomes for metagenomic binning, comparative biology and taxonomic classification.</title>
        <authorList>
            <person name="Goeker M."/>
        </authorList>
    </citation>
    <scope>NUCLEOTIDE SEQUENCE [LARGE SCALE GENOMIC DNA]</scope>
    <source>
        <strain evidence="8">DSM 21204</strain>
    </source>
</reference>